<dbReference type="InterPro" id="IPR016689">
    <property type="entry name" value="ESCRT-2_cplx_Snf8"/>
</dbReference>
<evidence type="ECO:0000256" key="2">
    <source>
        <dbReference type="SAM" id="MobiDB-lite"/>
    </source>
</evidence>
<dbReference type="GO" id="GO:0000814">
    <property type="term" value="C:ESCRT II complex"/>
    <property type="evidence" value="ECO:0007669"/>
    <property type="project" value="InterPro"/>
</dbReference>
<comment type="similarity">
    <text evidence="1">Belongs to the SNF8 family.</text>
</comment>
<dbReference type="Gene3D" id="6.10.140.180">
    <property type="match status" value="1"/>
</dbReference>
<dbReference type="OrthoDB" id="283883at2759"/>
<dbReference type="PANTHER" id="PTHR12806:SF0">
    <property type="entry name" value="VACUOLAR-SORTING PROTEIN SNF8"/>
    <property type="match status" value="1"/>
</dbReference>
<feature type="compositionally biased region" description="Basic and acidic residues" evidence="2">
    <location>
        <begin position="8"/>
        <end position="23"/>
    </location>
</feature>
<dbReference type="Pfam" id="PF04157">
    <property type="entry name" value="EAP30"/>
    <property type="match status" value="1"/>
</dbReference>
<comment type="caution">
    <text evidence="3">The sequence shown here is derived from an EMBL/GenBank/DDBJ whole genome shotgun (WGS) entry which is preliminary data.</text>
</comment>
<organism evidence="3 4">
    <name type="scientific">Pseudocohnilembus persalinus</name>
    <name type="common">Ciliate</name>
    <dbReference type="NCBI Taxonomy" id="266149"/>
    <lineage>
        <taxon>Eukaryota</taxon>
        <taxon>Sar</taxon>
        <taxon>Alveolata</taxon>
        <taxon>Ciliophora</taxon>
        <taxon>Intramacronucleata</taxon>
        <taxon>Oligohymenophorea</taxon>
        <taxon>Scuticociliatia</taxon>
        <taxon>Philasterida</taxon>
        <taxon>Pseudocohnilembidae</taxon>
        <taxon>Pseudocohnilembus</taxon>
    </lineage>
</organism>
<name>A0A0V0QAX4_PSEPJ</name>
<evidence type="ECO:0000256" key="1">
    <source>
        <dbReference type="ARBA" id="ARBA00009834"/>
    </source>
</evidence>
<feature type="region of interest" description="Disordered" evidence="2">
    <location>
        <begin position="1"/>
        <end position="23"/>
    </location>
</feature>
<dbReference type="GO" id="GO:0043328">
    <property type="term" value="P:protein transport to vacuole involved in ubiquitin-dependent protein catabolic process via the multivesicular body sorting pathway"/>
    <property type="evidence" value="ECO:0007669"/>
    <property type="project" value="TreeGrafter"/>
</dbReference>
<dbReference type="PANTHER" id="PTHR12806">
    <property type="entry name" value="EAP30 SUBUNIT OF ELL COMPLEX"/>
    <property type="match status" value="1"/>
</dbReference>
<dbReference type="OMA" id="QIVEVCM"/>
<accession>A0A0V0QAX4</accession>
<dbReference type="EMBL" id="LDAU01000214">
    <property type="protein sequence ID" value="KRW99382.1"/>
    <property type="molecule type" value="Genomic_DNA"/>
</dbReference>
<proteinExistence type="inferred from homology"/>
<reference evidence="3 4" key="1">
    <citation type="journal article" date="2015" name="Sci. Rep.">
        <title>Genome of the facultative scuticociliatosis pathogen Pseudocohnilembus persalinus provides insight into its virulence through horizontal gene transfer.</title>
        <authorList>
            <person name="Xiong J."/>
            <person name="Wang G."/>
            <person name="Cheng J."/>
            <person name="Tian M."/>
            <person name="Pan X."/>
            <person name="Warren A."/>
            <person name="Jiang C."/>
            <person name="Yuan D."/>
            <person name="Miao W."/>
        </authorList>
    </citation>
    <scope>NUCLEOTIDE SEQUENCE [LARGE SCALE GENOMIC DNA]</scope>
    <source>
        <strain evidence="3">36N120E</strain>
    </source>
</reference>
<sequence>MYTGKSNFKSDRQKRDEKIKEEGKKLYDEKNKRLKEIHTVFSENLTQYASQYQDKIKKNPHFRQQFNELCQGLGIDPMVTKKSLLSDLGYGSFYLELSTKILDICAKRRKENGGMMKIEDIIKEFHIRHKEQINKYDVLKAIETVKELGGVSIVNQEYVCTVPVEFSSDVSDLTEMAEQNGFVSFELMQKNKQWNKDRFEQKINSLQKEGLVWADKKTGNNQICIRFFNIKLINFKLQSLPGR</sequence>
<dbReference type="InterPro" id="IPR036390">
    <property type="entry name" value="WH_DNA-bd_sf"/>
</dbReference>
<keyword evidence="4" id="KW-1185">Reference proteome</keyword>
<evidence type="ECO:0000313" key="3">
    <source>
        <dbReference type="EMBL" id="KRW99382.1"/>
    </source>
</evidence>
<dbReference type="InterPro" id="IPR040608">
    <property type="entry name" value="Snf8/Vps36"/>
</dbReference>
<protein>
    <recommendedName>
        <fullName evidence="5">Vacuolar-sorting protein SNF8</fullName>
    </recommendedName>
</protein>
<dbReference type="Proteomes" id="UP000054937">
    <property type="component" value="Unassembled WGS sequence"/>
</dbReference>
<dbReference type="AlphaFoldDB" id="A0A0V0QAX4"/>
<dbReference type="InParanoid" id="A0A0V0QAX4"/>
<gene>
    <name evidence="3" type="ORF">PPERSA_02494</name>
</gene>
<evidence type="ECO:0000313" key="4">
    <source>
        <dbReference type="Proteomes" id="UP000054937"/>
    </source>
</evidence>
<evidence type="ECO:0008006" key="5">
    <source>
        <dbReference type="Google" id="ProtNLM"/>
    </source>
</evidence>
<dbReference type="InterPro" id="IPR036388">
    <property type="entry name" value="WH-like_DNA-bd_sf"/>
</dbReference>
<dbReference type="Gene3D" id="1.10.10.10">
    <property type="entry name" value="Winged helix-like DNA-binding domain superfamily/Winged helix DNA-binding domain"/>
    <property type="match status" value="2"/>
</dbReference>
<dbReference type="SUPFAM" id="SSF46785">
    <property type="entry name" value="Winged helix' DNA-binding domain"/>
    <property type="match status" value="2"/>
</dbReference>